<dbReference type="EMBL" id="CP023702">
    <property type="protein sequence ID" value="QEU76261.1"/>
    <property type="molecule type" value="Genomic_DNA"/>
</dbReference>
<feature type="domain" description="DUF6875" evidence="2">
    <location>
        <begin position="71"/>
        <end position="240"/>
    </location>
</feature>
<accession>A0A5J6FJV5</accession>
<dbReference type="InterPro" id="IPR049240">
    <property type="entry name" value="DUF6875"/>
</dbReference>
<evidence type="ECO:0000313" key="4">
    <source>
        <dbReference type="Proteomes" id="UP000326178"/>
    </source>
</evidence>
<feature type="region of interest" description="Disordered" evidence="1">
    <location>
        <begin position="46"/>
        <end position="65"/>
    </location>
</feature>
<feature type="compositionally biased region" description="Polar residues" evidence="1">
    <location>
        <begin position="262"/>
        <end position="276"/>
    </location>
</feature>
<dbReference type="RefSeq" id="WP_150491578.1">
    <property type="nucleotide sequence ID" value="NZ_BMUV01000026.1"/>
</dbReference>
<proteinExistence type="predicted"/>
<gene>
    <name evidence="3" type="ORF">CP967_33635</name>
</gene>
<dbReference type="OrthoDB" id="8420726at2"/>
<keyword evidence="4" id="KW-1185">Reference proteome</keyword>
<evidence type="ECO:0000259" key="2">
    <source>
        <dbReference type="Pfam" id="PF21780"/>
    </source>
</evidence>
<dbReference type="Pfam" id="PF21780">
    <property type="entry name" value="DUF6875"/>
    <property type="match status" value="1"/>
</dbReference>
<evidence type="ECO:0000313" key="3">
    <source>
        <dbReference type="EMBL" id="QEU76261.1"/>
    </source>
</evidence>
<dbReference type="AlphaFoldDB" id="A0A5J6FJV5"/>
<organism evidence="3 4">
    <name type="scientific">Streptomyces nitrosporeus</name>
    <dbReference type="NCBI Taxonomy" id="28894"/>
    <lineage>
        <taxon>Bacteria</taxon>
        <taxon>Bacillati</taxon>
        <taxon>Actinomycetota</taxon>
        <taxon>Actinomycetes</taxon>
        <taxon>Kitasatosporales</taxon>
        <taxon>Streptomycetaceae</taxon>
        <taxon>Streptomyces</taxon>
    </lineage>
</organism>
<dbReference type="KEGG" id="snk:CP967_33635"/>
<name>A0A5J6FJV5_9ACTN</name>
<protein>
    <recommendedName>
        <fullName evidence="2">DUF6875 domain-containing protein</fullName>
    </recommendedName>
</protein>
<reference evidence="3 4" key="1">
    <citation type="submission" date="2017-09" db="EMBL/GenBank/DDBJ databases">
        <authorList>
            <person name="Lee N."/>
            <person name="Cho B.-K."/>
        </authorList>
    </citation>
    <scope>NUCLEOTIDE SEQUENCE [LARGE SCALE GENOMIC DNA]</scope>
    <source>
        <strain evidence="3 4">ATCC 12769</strain>
    </source>
</reference>
<feature type="region of interest" description="Disordered" evidence="1">
    <location>
        <begin position="254"/>
        <end position="276"/>
    </location>
</feature>
<dbReference type="Proteomes" id="UP000326178">
    <property type="component" value="Chromosome"/>
</dbReference>
<sequence length="276" mass="29332">MPSGHGAATTSACPHIAMGEAPATAETGNVGTGSTRATAAARATDLAGGADGEARSGATPADDAARTEAVVRGWLESYIAQPHEELGRNGPVCPFVAPALKAGTLILRSRLGMAHTDAHGVRAVVRDMVHDFRSQRWPQANPTMRTLLLVLPDLPPAGWPLLDAAQAECKRELARAGLMLGQFHPACPEPAARNPRFPVSRSPVPVLALRNMAVHDVLFLHQDSAFFAEYRRLFGSRHERGVVADPLLRSTYRNALARHAPSPSSTESRPTNGETA</sequence>
<evidence type="ECO:0000256" key="1">
    <source>
        <dbReference type="SAM" id="MobiDB-lite"/>
    </source>
</evidence>